<dbReference type="Proteomes" id="UP000749559">
    <property type="component" value="Unassembled WGS sequence"/>
</dbReference>
<dbReference type="EMBL" id="CAIIXF020000002">
    <property type="protein sequence ID" value="CAH1776900.1"/>
    <property type="molecule type" value="Genomic_DNA"/>
</dbReference>
<evidence type="ECO:0000313" key="1">
    <source>
        <dbReference type="EMBL" id="CAH1776900.1"/>
    </source>
</evidence>
<proteinExistence type="predicted"/>
<gene>
    <name evidence="1" type="ORF">OFUS_LOCUS4029</name>
</gene>
<reference evidence="1" key="1">
    <citation type="submission" date="2022-03" db="EMBL/GenBank/DDBJ databases">
        <authorList>
            <person name="Martin C."/>
        </authorList>
    </citation>
    <scope>NUCLEOTIDE SEQUENCE</scope>
</reference>
<dbReference type="GO" id="GO:0008061">
    <property type="term" value="F:chitin binding"/>
    <property type="evidence" value="ECO:0007669"/>
    <property type="project" value="InterPro"/>
</dbReference>
<name>A0A8J1TFH6_OWEFU</name>
<comment type="caution">
    <text evidence="1">The sequence shown here is derived from an EMBL/GenBank/DDBJ whole genome shotgun (WGS) entry which is preliminary data.</text>
</comment>
<keyword evidence="2" id="KW-1185">Reference proteome</keyword>
<protein>
    <submittedName>
        <fullName evidence="1">Uncharacterized protein</fullName>
    </submittedName>
</protein>
<dbReference type="SMART" id="SM00494">
    <property type="entry name" value="ChtBD2"/>
    <property type="match status" value="1"/>
</dbReference>
<dbReference type="InterPro" id="IPR002557">
    <property type="entry name" value="Chitin-bd_dom"/>
</dbReference>
<dbReference type="AlphaFoldDB" id="A0A8J1TFH6"/>
<dbReference type="Pfam" id="PF01607">
    <property type="entry name" value="CBM_14"/>
    <property type="match status" value="1"/>
</dbReference>
<dbReference type="InterPro" id="IPR036508">
    <property type="entry name" value="Chitin-bd_dom_sf"/>
</dbReference>
<evidence type="ECO:0000313" key="2">
    <source>
        <dbReference type="Proteomes" id="UP000749559"/>
    </source>
</evidence>
<accession>A0A8J1TFH6</accession>
<organism evidence="1 2">
    <name type="scientific">Owenia fusiformis</name>
    <name type="common">Polychaete worm</name>
    <dbReference type="NCBI Taxonomy" id="6347"/>
    <lineage>
        <taxon>Eukaryota</taxon>
        <taxon>Metazoa</taxon>
        <taxon>Spiralia</taxon>
        <taxon>Lophotrochozoa</taxon>
        <taxon>Annelida</taxon>
        <taxon>Polychaeta</taxon>
        <taxon>Sedentaria</taxon>
        <taxon>Canalipalpata</taxon>
        <taxon>Sabellida</taxon>
        <taxon>Oweniida</taxon>
        <taxon>Oweniidae</taxon>
        <taxon>Owenia</taxon>
    </lineage>
</organism>
<dbReference type="SUPFAM" id="SSF57625">
    <property type="entry name" value="Invertebrate chitin-binding proteins"/>
    <property type="match status" value="1"/>
</dbReference>
<dbReference type="GO" id="GO:0005576">
    <property type="term" value="C:extracellular region"/>
    <property type="evidence" value="ECO:0007669"/>
    <property type="project" value="InterPro"/>
</dbReference>
<dbReference type="PROSITE" id="PS50940">
    <property type="entry name" value="CHIT_BIND_II"/>
    <property type="match status" value="1"/>
</dbReference>
<dbReference type="Gene3D" id="2.170.140.10">
    <property type="entry name" value="Chitin binding domain"/>
    <property type="match status" value="1"/>
</dbReference>
<sequence length="422" mass="45440">MPYNFNKMPSTTWSLIFPLYTYIISTYVQCSASFCDGTNDGDFFQHESSCFLYYRCSHGDAVEYQCAPHTAWDQSELTCVGLSGYTCTLPAPTTPNAVTTPDDDSLTSSTTTILIESTRSHVPFSTDISQTVSLSISERPLYHTSTITHVDMTSSISDMLSDVTSVTSEMSSVTSETISVTSNTLDVTSITESVTSTSYPIQASTTVEPLSSLSLSADMMYSTSSTFSLYSTQTTVAALSSAQSMSLFSSAQSTPPLSSAHSTPSCRSAQLTSSFSSGQVIITSETATSSTTSEQSAPSIFIQSSSTSSIATGLITTVVSDLNTTDVADFNTTDVTDFNTTDVADLNTISEVITDVTIIEVNNTKKEELRFFPLDPDERVSAQAIGWTAWIIIFLLLGVILVLDASTLYKHLLMLKRNIFGS</sequence>